<feature type="transmembrane region" description="Helical" evidence="1">
    <location>
        <begin position="12"/>
        <end position="30"/>
    </location>
</feature>
<dbReference type="RefSeq" id="WP_379790005.1">
    <property type="nucleotide sequence ID" value="NZ_JBHSQB010000003.1"/>
</dbReference>
<dbReference type="Proteomes" id="UP001596287">
    <property type="component" value="Unassembled WGS sequence"/>
</dbReference>
<accession>A0ABW1PJJ7</accession>
<name>A0ABW1PJJ7_9FLAO</name>
<gene>
    <name evidence="3" type="ORF">ACFPVY_01895</name>
</gene>
<dbReference type="EMBL" id="JBHSQB010000003">
    <property type="protein sequence ID" value="MFC6095384.1"/>
    <property type="molecule type" value="Genomic_DNA"/>
</dbReference>
<dbReference type="InterPro" id="IPR005530">
    <property type="entry name" value="SPW"/>
</dbReference>
<evidence type="ECO:0000256" key="1">
    <source>
        <dbReference type="SAM" id="Phobius"/>
    </source>
</evidence>
<keyword evidence="1" id="KW-0472">Membrane</keyword>
<reference evidence="4" key="1">
    <citation type="journal article" date="2019" name="Int. J. Syst. Evol. Microbiol.">
        <title>The Global Catalogue of Microorganisms (GCM) 10K type strain sequencing project: providing services to taxonomists for standard genome sequencing and annotation.</title>
        <authorList>
            <consortium name="The Broad Institute Genomics Platform"/>
            <consortium name="The Broad Institute Genome Sequencing Center for Infectious Disease"/>
            <person name="Wu L."/>
            <person name="Ma J."/>
        </authorList>
    </citation>
    <scope>NUCLEOTIDE SEQUENCE [LARGE SCALE GENOMIC DNA]</scope>
    <source>
        <strain evidence="4">CCUG 49679</strain>
    </source>
</reference>
<evidence type="ECO:0000313" key="3">
    <source>
        <dbReference type="EMBL" id="MFC6095384.1"/>
    </source>
</evidence>
<protein>
    <recommendedName>
        <fullName evidence="2">SPW repeat-containing integral membrane domain-containing protein</fullName>
    </recommendedName>
</protein>
<feature type="domain" description="SPW repeat-containing integral membrane" evidence="2">
    <location>
        <begin position="9"/>
        <end position="108"/>
    </location>
</feature>
<keyword evidence="1" id="KW-0812">Transmembrane</keyword>
<keyword evidence="4" id="KW-1185">Reference proteome</keyword>
<proteinExistence type="predicted"/>
<dbReference type="Pfam" id="PF03779">
    <property type="entry name" value="SPW"/>
    <property type="match status" value="1"/>
</dbReference>
<feature type="transmembrane region" description="Helical" evidence="1">
    <location>
        <begin position="36"/>
        <end position="55"/>
    </location>
</feature>
<keyword evidence="1" id="KW-1133">Transmembrane helix</keyword>
<evidence type="ECO:0000259" key="2">
    <source>
        <dbReference type="Pfam" id="PF03779"/>
    </source>
</evidence>
<sequence>MKLFTTKTHGIIDYIAGVLLLLLPWIWDYNPTGPESLVPMLLGVATIAVSLMTDYENSVLKIIPMKTHLLIDVLSGIFLASSPWLFGFHESVCLPHAVFGIAEILVALLTKGLPAYSSDSRLI</sequence>
<evidence type="ECO:0000313" key="4">
    <source>
        <dbReference type="Proteomes" id="UP001596287"/>
    </source>
</evidence>
<organism evidence="3 4">
    <name type="scientific">Flavobacterium qiangtangense</name>
    <dbReference type="NCBI Taxonomy" id="1442595"/>
    <lineage>
        <taxon>Bacteria</taxon>
        <taxon>Pseudomonadati</taxon>
        <taxon>Bacteroidota</taxon>
        <taxon>Flavobacteriia</taxon>
        <taxon>Flavobacteriales</taxon>
        <taxon>Flavobacteriaceae</taxon>
        <taxon>Flavobacterium</taxon>
    </lineage>
</organism>
<comment type="caution">
    <text evidence="3">The sequence shown here is derived from an EMBL/GenBank/DDBJ whole genome shotgun (WGS) entry which is preliminary data.</text>
</comment>